<dbReference type="InterPro" id="IPR036465">
    <property type="entry name" value="vWFA_dom_sf"/>
</dbReference>
<proteinExistence type="predicted"/>
<dbReference type="SUPFAM" id="SSF53300">
    <property type="entry name" value="vWA-like"/>
    <property type="match status" value="1"/>
</dbReference>
<evidence type="ECO:0000313" key="3">
    <source>
        <dbReference type="Proteomes" id="UP001303160"/>
    </source>
</evidence>
<name>A0AAN7AY71_9PEZI</name>
<sequence>MAAPPDFSRVNLHRDTVDQFREVLKHFDIAFLIDNSASMAGTPWSEALIALKSLLDPCISQDADGVDVYFFNESHPVHEPTGWLGQKTVESVQNIFHKAQQAESNKALAAARFRDILSPYVNRCETPGNAVKPLILIVITDGKTDNLVPVITDFADRLHAAEAPRHQLGITFFRVGDNDTGRAILEFLDGGLDDRCNRDIVKTTTFDTEEDGVKALSTKGLWNTLLGSVIPGFDEERQVSIEV</sequence>
<dbReference type="EMBL" id="MU863875">
    <property type="protein sequence ID" value="KAK4205776.1"/>
    <property type="molecule type" value="Genomic_DNA"/>
</dbReference>
<dbReference type="PROSITE" id="PS50234">
    <property type="entry name" value="VWFA"/>
    <property type="match status" value="1"/>
</dbReference>
<organism evidence="2 3">
    <name type="scientific">Triangularia verruculosa</name>
    <dbReference type="NCBI Taxonomy" id="2587418"/>
    <lineage>
        <taxon>Eukaryota</taxon>
        <taxon>Fungi</taxon>
        <taxon>Dikarya</taxon>
        <taxon>Ascomycota</taxon>
        <taxon>Pezizomycotina</taxon>
        <taxon>Sordariomycetes</taxon>
        <taxon>Sordariomycetidae</taxon>
        <taxon>Sordariales</taxon>
        <taxon>Podosporaceae</taxon>
        <taxon>Triangularia</taxon>
    </lineage>
</organism>
<accession>A0AAN7AY71</accession>
<dbReference type="Proteomes" id="UP001303160">
    <property type="component" value="Unassembled WGS sequence"/>
</dbReference>
<comment type="caution">
    <text evidence="2">The sequence shown here is derived from an EMBL/GenBank/DDBJ whole genome shotgun (WGS) entry which is preliminary data.</text>
</comment>
<protein>
    <recommendedName>
        <fullName evidence="1">VWFA domain-containing protein</fullName>
    </recommendedName>
</protein>
<dbReference type="Gene3D" id="3.40.50.410">
    <property type="entry name" value="von Willebrand factor, type A domain"/>
    <property type="match status" value="1"/>
</dbReference>
<evidence type="ECO:0000259" key="1">
    <source>
        <dbReference type="PROSITE" id="PS50234"/>
    </source>
</evidence>
<dbReference type="InterPro" id="IPR002035">
    <property type="entry name" value="VWF_A"/>
</dbReference>
<dbReference type="Pfam" id="PF00092">
    <property type="entry name" value="VWA"/>
    <property type="match status" value="1"/>
</dbReference>
<dbReference type="PANTHER" id="PTHR34706">
    <property type="entry name" value="SLR1338 PROTEIN"/>
    <property type="match status" value="1"/>
</dbReference>
<dbReference type="AlphaFoldDB" id="A0AAN7AY71"/>
<keyword evidence="3" id="KW-1185">Reference proteome</keyword>
<gene>
    <name evidence="2" type="ORF">QBC40DRAFT_162167</name>
</gene>
<reference evidence="2" key="2">
    <citation type="submission" date="2023-05" db="EMBL/GenBank/DDBJ databases">
        <authorList>
            <consortium name="Lawrence Berkeley National Laboratory"/>
            <person name="Steindorff A."/>
            <person name="Hensen N."/>
            <person name="Bonometti L."/>
            <person name="Westerberg I."/>
            <person name="Brannstrom I.O."/>
            <person name="Guillou S."/>
            <person name="Cros-Aarteil S."/>
            <person name="Calhoun S."/>
            <person name="Haridas S."/>
            <person name="Kuo A."/>
            <person name="Mondo S."/>
            <person name="Pangilinan J."/>
            <person name="Riley R."/>
            <person name="Labutti K."/>
            <person name="Andreopoulos B."/>
            <person name="Lipzen A."/>
            <person name="Chen C."/>
            <person name="Yanf M."/>
            <person name="Daum C."/>
            <person name="Ng V."/>
            <person name="Clum A."/>
            <person name="Ohm R."/>
            <person name="Martin F."/>
            <person name="Silar P."/>
            <person name="Natvig D."/>
            <person name="Lalanne C."/>
            <person name="Gautier V."/>
            <person name="Ament-Velasquez S.L."/>
            <person name="Kruys A."/>
            <person name="Hutchinson M.I."/>
            <person name="Powell A.J."/>
            <person name="Barry K."/>
            <person name="Miller A.N."/>
            <person name="Grigoriev I.V."/>
            <person name="Debuchy R."/>
            <person name="Gladieux P."/>
            <person name="Thoren M.H."/>
            <person name="Johannesson H."/>
        </authorList>
    </citation>
    <scope>NUCLEOTIDE SEQUENCE</scope>
    <source>
        <strain evidence="2">CBS 315.58</strain>
    </source>
</reference>
<reference evidence="2" key="1">
    <citation type="journal article" date="2023" name="Mol. Phylogenet. Evol.">
        <title>Genome-scale phylogeny and comparative genomics of the fungal order Sordariales.</title>
        <authorList>
            <person name="Hensen N."/>
            <person name="Bonometti L."/>
            <person name="Westerberg I."/>
            <person name="Brannstrom I.O."/>
            <person name="Guillou S."/>
            <person name="Cros-Aarteil S."/>
            <person name="Calhoun S."/>
            <person name="Haridas S."/>
            <person name="Kuo A."/>
            <person name="Mondo S."/>
            <person name="Pangilinan J."/>
            <person name="Riley R."/>
            <person name="LaButti K."/>
            <person name="Andreopoulos B."/>
            <person name="Lipzen A."/>
            <person name="Chen C."/>
            <person name="Yan M."/>
            <person name="Daum C."/>
            <person name="Ng V."/>
            <person name="Clum A."/>
            <person name="Steindorff A."/>
            <person name="Ohm R.A."/>
            <person name="Martin F."/>
            <person name="Silar P."/>
            <person name="Natvig D.O."/>
            <person name="Lalanne C."/>
            <person name="Gautier V."/>
            <person name="Ament-Velasquez S.L."/>
            <person name="Kruys A."/>
            <person name="Hutchinson M.I."/>
            <person name="Powell A.J."/>
            <person name="Barry K."/>
            <person name="Miller A.N."/>
            <person name="Grigoriev I.V."/>
            <person name="Debuchy R."/>
            <person name="Gladieux P."/>
            <person name="Hiltunen Thoren M."/>
            <person name="Johannesson H."/>
        </authorList>
    </citation>
    <scope>NUCLEOTIDE SEQUENCE</scope>
    <source>
        <strain evidence="2">CBS 315.58</strain>
    </source>
</reference>
<dbReference type="PANTHER" id="PTHR34706:SF1">
    <property type="entry name" value="VWFA DOMAIN-CONTAINING PROTEIN"/>
    <property type="match status" value="1"/>
</dbReference>
<feature type="domain" description="VWFA" evidence="1">
    <location>
        <begin position="28"/>
        <end position="225"/>
    </location>
</feature>
<evidence type="ECO:0000313" key="2">
    <source>
        <dbReference type="EMBL" id="KAK4205776.1"/>
    </source>
</evidence>